<dbReference type="PANTHER" id="PTHR43689:SF8">
    <property type="entry name" value="ALPHA_BETA-HYDROLASES SUPERFAMILY PROTEIN"/>
    <property type="match status" value="1"/>
</dbReference>
<accession>A0A6J6P1B9</accession>
<dbReference type="PRINTS" id="PR00111">
    <property type="entry name" value="ABHYDROLASE"/>
</dbReference>
<proteinExistence type="predicted"/>
<dbReference type="AlphaFoldDB" id="A0A6J6P1B9"/>
<dbReference type="EMBL" id="CAEZXK010000025">
    <property type="protein sequence ID" value="CAB4690588.1"/>
    <property type="molecule type" value="Genomic_DNA"/>
</dbReference>
<dbReference type="SUPFAM" id="SSF53474">
    <property type="entry name" value="alpha/beta-Hydrolases"/>
    <property type="match status" value="1"/>
</dbReference>
<name>A0A6J6P1B9_9ZZZZ</name>
<protein>
    <submittedName>
        <fullName evidence="2">Unannotated protein</fullName>
    </submittedName>
</protein>
<feature type="domain" description="AB hydrolase-1" evidence="1">
    <location>
        <begin position="74"/>
        <end position="311"/>
    </location>
</feature>
<evidence type="ECO:0000259" key="1">
    <source>
        <dbReference type="Pfam" id="PF00561"/>
    </source>
</evidence>
<evidence type="ECO:0000313" key="2">
    <source>
        <dbReference type="EMBL" id="CAB4690588.1"/>
    </source>
</evidence>
<dbReference type="Pfam" id="PF00561">
    <property type="entry name" value="Abhydrolase_1"/>
    <property type="match status" value="1"/>
</dbReference>
<organism evidence="2">
    <name type="scientific">freshwater metagenome</name>
    <dbReference type="NCBI Taxonomy" id="449393"/>
    <lineage>
        <taxon>unclassified sequences</taxon>
        <taxon>metagenomes</taxon>
        <taxon>ecological metagenomes</taxon>
    </lineage>
</organism>
<gene>
    <name evidence="2" type="ORF">UFOPK2370_00934</name>
</gene>
<dbReference type="PANTHER" id="PTHR43689">
    <property type="entry name" value="HYDROLASE"/>
    <property type="match status" value="1"/>
</dbReference>
<sequence length="326" mass="35499">MARRPKNPEPRKMIWLGIVLAILLGPLMVPVSTSGAVTHKEAAGPDGTFFKWQGIDIHYRLTSAQANCPAPSNLVVLIHGFGASTFSWLPVEDKFSPCDDVISYDRPAFGLTERKLSWDGLNPYSMAAQQSILSDLVAKFANGRPAILVGHSAGGQIAAKFALDNPQLVEKLVLEAPAILNSTPGANLAWLTYIPQLNHLGPLLVSSIASSGMEVLTQSYHDTSKLTDNTIAGYRVPLTIQNWEFAFWEFSRAERSTDVASRLSEFKMPVLIVTGDDDRIVETALTRELAAKMPAAEFVVISNSGHLPHEETTEEFMAAVLPFVNG</sequence>
<dbReference type="Gene3D" id="3.40.50.1820">
    <property type="entry name" value="alpha/beta hydrolase"/>
    <property type="match status" value="1"/>
</dbReference>
<reference evidence="2" key="1">
    <citation type="submission" date="2020-05" db="EMBL/GenBank/DDBJ databases">
        <authorList>
            <person name="Chiriac C."/>
            <person name="Salcher M."/>
            <person name="Ghai R."/>
            <person name="Kavagutti S V."/>
        </authorList>
    </citation>
    <scope>NUCLEOTIDE SEQUENCE</scope>
</reference>
<dbReference type="InterPro" id="IPR029058">
    <property type="entry name" value="AB_hydrolase_fold"/>
</dbReference>
<dbReference type="InterPro" id="IPR000073">
    <property type="entry name" value="AB_hydrolase_1"/>
</dbReference>